<feature type="region of interest" description="Disordered" evidence="1">
    <location>
        <begin position="316"/>
        <end position="441"/>
    </location>
</feature>
<keyword evidence="3" id="KW-1185">Reference proteome</keyword>
<organism evidence="2 3">
    <name type="scientific">Ophiocordyceps australis</name>
    <dbReference type="NCBI Taxonomy" id="1399860"/>
    <lineage>
        <taxon>Eukaryota</taxon>
        <taxon>Fungi</taxon>
        <taxon>Dikarya</taxon>
        <taxon>Ascomycota</taxon>
        <taxon>Pezizomycotina</taxon>
        <taxon>Sordariomycetes</taxon>
        <taxon>Hypocreomycetidae</taxon>
        <taxon>Hypocreales</taxon>
        <taxon>Ophiocordycipitaceae</taxon>
        <taxon>Ophiocordyceps</taxon>
    </lineage>
</organism>
<dbReference type="AlphaFoldDB" id="A0A2C5Y690"/>
<evidence type="ECO:0000313" key="3">
    <source>
        <dbReference type="Proteomes" id="UP000226192"/>
    </source>
</evidence>
<comment type="caution">
    <text evidence="2">The sequence shown here is derived from an EMBL/GenBank/DDBJ whole genome shotgun (WGS) entry which is preliminary data.</text>
</comment>
<dbReference type="OrthoDB" id="10252009at2759"/>
<gene>
    <name evidence="2" type="ORF">CDD81_7187</name>
</gene>
<reference evidence="2 3" key="1">
    <citation type="submission" date="2017-06" db="EMBL/GenBank/DDBJ databases">
        <title>Ant-infecting Ophiocordyceps genomes reveal a high diversity of potential behavioral manipulation genes and a possible major role for enterotoxins.</title>
        <authorList>
            <person name="De Bekker C."/>
            <person name="Evans H.C."/>
            <person name="Brachmann A."/>
            <person name="Hughes D.P."/>
        </authorList>
    </citation>
    <scope>NUCLEOTIDE SEQUENCE [LARGE SCALE GENOMIC DNA]</scope>
    <source>
        <strain evidence="2 3">Map64</strain>
    </source>
</reference>
<sequence length="546" mass="59303">MSFLGQSPSWQDLSTGTKWLVLYSVCGIHKLGLVEALAVLRVTPAERRAFLIVYEAERRFNQSYQTRPAHEQRNDVLPWDNNAPLALPNQHVPALSTDGAETEPGMAFLRARGYDLAADAMSETIKGSWLGLPLNQTRDIDRSMETEIAEQVAVKTQKELVLPGAHDQPVPPPAEIDYIDPNLLLLLQAEQPEQALQAPQDAVAEQQEAGAGEDAMTILSLTPSTSSPCASPLRNESAPDAPAPMFADALDNMLALPAENLEGDSAEDELQSLHDIVAKHIVKTLRPSMASRVSRKMAAGYNAAISSGVVVGIPTVKAPRTVHPTPPSTPPQAGRRTRPDDQASSSAKNSKKRKGGKDGDEQDEALKSSGKRHKGQQDDDKQDKTLKSAPKKRKRQQDDDKQDDSPKPSPPKRSRPNISTSRSRRAPFPPAAPRISGDAPTPYVWSASEAEYAAVATRAYFATSADRIADPDSAPRRTRATLPEWPPEARLRMQDLQAKFQVAEAQAKDVPAQDADKAEFAGCADWATFAEQAEEAYFVLALSNAA</sequence>
<evidence type="ECO:0000256" key="1">
    <source>
        <dbReference type="SAM" id="MobiDB-lite"/>
    </source>
</evidence>
<feature type="compositionally biased region" description="Basic and acidic residues" evidence="1">
    <location>
        <begin position="375"/>
        <end position="386"/>
    </location>
</feature>
<dbReference type="Proteomes" id="UP000226192">
    <property type="component" value="Unassembled WGS sequence"/>
</dbReference>
<feature type="region of interest" description="Disordered" evidence="1">
    <location>
        <begin position="468"/>
        <end position="488"/>
    </location>
</feature>
<name>A0A2C5Y690_9HYPO</name>
<dbReference type="EMBL" id="NJET01000073">
    <property type="protein sequence ID" value="PHH62391.1"/>
    <property type="molecule type" value="Genomic_DNA"/>
</dbReference>
<feature type="compositionally biased region" description="Basic and acidic residues" evidence="1">
    <location>
        <begin position="396"/>
        <end position="406"/>
    </location>
</feature>
<feature type="region of interest" description="Disordered" evidence="1">
    <location>
        <begin position="222"/>
        <end position="241"/>
    </location>
</feature>
<proteinExistence type="predicted"/>
<accession>A0A2C5Y690</accession>
<evidence type="ECO:0000313" key="2">
    <source>
        <dbReference type="EMBL" id="PHH62391.1"/>
    </source>
</evidence>
<protein>
    <submittedName>
        <fullName evidence="2">Uncharacterized protein</fullName>
    </submittedName>
</protein>